<sequence length="194" mass="22201">MDNGCAQAKGVLLWIDTIKNWPIKRIQKLVRRWKRPRCNFYTFIFALHELQGMRRSMTTFEPSSLPKPKHNQIGSPKLLKLKITTGPAPSPAPPPTTPWGLPPQVLLYLEKDTHNPAMCRAGLCADMRVQGSATAQYLPIMSILYKDDFRCKRLYYTEFFPVFVISETKISRIFLKPRIIIFTIDLPNGVSPLA</sequence>
<keyword evidence="2" id="KW-1185">Reference proteome</keyword>
<reference evidence="1 2" key="1">
    <citation type="submission" date="2024-01" db="EMBL/GenBank/DDBJ databases">
        <title>Genome assemblies of Stephania.</title>
        <authorList>
            <person name="Yang L."/>
        </authorList>
    </citation>
    <scope>NUCLEOTIDE SEQUENCE [LARGE SCALE GENOMIC DNA]</scope>
    <source>
        <strain evidence="1">JXDWG</strain>
        <tissue evidence="1">Leaf</tissue>
    </source>
</reference>
<dbReference type="EMBL" id="JBBNAG010000013">
    <property type="protein sequence ID" value="KAK9083305.1"/>
    <property type="molecule type" value="Genomic_DNA"/>
</dbReference>
<dbReference type="AlphaFoldDB" id="A0AAP0DYB9"/>
<dbReference type="Proteomes" id="UP001419268">
    <property type="component" value="Unassembled WGS sequence"/>
</dbReference>
<name>A0AAP0DYB9_9MAGN</name>
<proteinExistence type="predicted"/>
<protein>
    <submittedName>
        <fullName evidence="1">Uncharacterized protein</fullName>
    </submittedName>
</protein>
<gene>
    <name evidence="1" type="ORF">Scep_029776</name>
</gene>
<organism evidence="1 2">
    <name type="scientific">Stephania cephalantha</name>
    <dbReference type="NCBI Taxonomy" id="152367"/>
    <lineage>
        <taxon>Eukaryota</taxon>
        <taxon>Viridiplantae</taxon>
        <taxon>Streptophyta</taxon>
        <taxon>Embryophyta</taxon>
        <taxon>Tracheophyta</taxon>
        <taxon>Spermatophyta</taxon>
        <taxon>Magnoliopsida</taxon>
        <taxon>Ranunculales</taxon>
        <taxon>Menispermaceae</taxon>
        <taxon>Menispermoideae</taxon>
        <taxon>Cissampelideae</taxon>
        <taxon>Stephania</taxon>
    </lineage>
</organism>
<accession>A0AAP0DYB9</accession>
<comment type="caution">
    <text evidence="1">The sequence shown here is derived from an EMBL/GenBank/DDBJ whole genome shotgun (WGS) entry which is preliminary data.</text>
</comment>
<evidence type="ECO:0000313" key="1">
    <source>
        <dbReference type="EMBL" id="KAK9083305.1"/>
    </source>
</evidence>
<evidence type="ECO:0000313" key="2">
    <source>
        <dbReference type="Proteomes" id="UP001419268"/>
    </source>
</evidence>